<evidence type="ECO:0008006" key="4">
    <source>
        <dbReference type="Google" id="ProtNLM"/>
    </source>
</evidence>
<evidence type="ECO:0000313" key="3">
    <source>
        <dbReference type="Proteomes" id="UP000191154"/>
    </source>
</evidence>
<feature type="transmembrane region" description="Helical" evidence="1">
    <location>
        <begin position="117"/>
        <end position="134"/>
    </location>
</feature>
<feature type="transmembrane region" description="Helical" evidence="1">
    <location>
        <begin position="80"/>
        <end position="97"/>
    </location>
</feature>
<reference evidence="2 3" key="1">
    <citation type="submission" date="2016-05" db="EMBL/GenBank/DDBJ databases">
        <title>Microbial solvent formation.</title>
        <authorList>
            <person name="Poehlein A."/>
            <person name="Montoya Solano J.D."/>
            <person name="Flitsch S."/>
            <person name="Krabben P."/>
            <person name="Duerre P."/>
            <person name="Daniel R."/>
        </authorList>
    </citation>
    <scope>NUCLEOTIDE SEQUENCE [LARGE SCALE GENOMIC DNA]</scope>
    <source>
        <strain evidence="2 3">L1-8</strain>
    </source>
</reference>
<dbReference type="STRING" id="169679.CSACC_36760"/>
<dbReference type="InterPro" id="IPR021354">
    <property type="entry name" value="DUF2975"/>
</dbReference>
<feature type="transmembrane region" description="Helical" evidence="1">
    <location>
        <begin position="12"/>
        <end position="34"/>
    </location>
</feature>
<accession>A0A1S8NI37</accession>
<keyword evidence="1" id="KW-0812">Transmembrane</keyword>
<comment type="caution">
    <text evidence="2">The sequence shown here is derived from an EMBL/GenBank/DDBJ whole genome shotgun (WGS) entry which is preliminary data.</text>
</comment>
<evidence type="ECO:0000256" key="1">
    <source>
        <dbReference type="SAM" id="Phobius"/>
    </source>
</evidence>
<sequence length="148" mass="16917">MKNHLTINISKVILNLMSVVLSFFSVCSLFDILSGKFTQNILSIFITCLIYLLIILDLRKIIYSTNLTPFCYSNVKRFKNIGYKIFLMAIIDGVINLHVKSHFTFFGPENASLKPSFFMYLLLACVAFVLAEIFEKAVEIKNENDLTV</sequence>
<organism evidence="2 3">
    <name type="scientific">Clostridium saccharobutylicum</name>
    <dbReference type="NCBI Taxonomy" id="169679"/>
    <lineage>
        <taxon>Bacteria</taxon>
        <taxon>Bacillati</taxon>
        <taxon>Bacillota</taxon>
        <taxon>Clostridia</taxon>
        <taxon>Eubacteriales</taxon>
        <taxon>Clostridiaceae</taxon>
        <taxon>Clostridium</taxon>
    </lineage>
</organism>
<dbReference type="Proteomes" id="UP000191154">
    <property type="component" value="Unassembled WGS sequence"/>
</dbReference>
<proteinExistence type="predicted"/>
<dbReference type="Pfam" id="PF11188">
    <property type="entry name" value="DUF2975"/>
    <property type="match status" value="1"/>
</dbReference>
<dbReference type="AlphaFoldDB" id="A0A1S8NI37"/>
<dbReference type="RefSeq" id="WP_077863770.1">
    <property type="nucleotide sequence ID" value="NZ_LZYZ01000001.1"/>
</dbReference>
<name>A0A1S8NI37_CLOSA</name>
<gene>
    <name evidence="2" type="ORF">CLOSAC_02830</name>
</gene>
<keyword evidence="1" id="KW-1133">Transmembrane helix</keyword>
<keyword evidence="1" id="KW-0472">Membrane</keyword>
<protein>
    <recommendedName>
        <fullName evidence="4">DUF2975 domain-containing protein</fullName>
    </recommendedName>
</protein>
<evidence type="ECO:0000313" key="2">
    <source>
        <dbReference type="EMBL" id="OOM16012.1"/>
    </source>
</evidence>
<feature type="transmembrane region" description="Helical" evidence="1">
    <location>
        <begin position="40"/>
        <end position="59"/>
    </location>
</feature>
<dbReference type="EMBL" id="LZYZ01000001">
    <property type="protein sequence ID" value="OOM16012.1"/>
    <property type="molecule type" value="Genomic_DNA"/>
</dbReference>